<accession>A0A7W7QY82</accession>
<protein>
    <submittedName>
        <fullName evidence="2">Uncharacterized protein</fullName>
    </submittedName>
</protein>
<dbReference type="EMBL" id="JACHJV010000001">
    <property type="protein sequence ID" value="MBB4921993.1"/>
    <property type="molecule type" value="Genomic_DNA"/>
</dbReference>
<feature type="region of interest" description="Disordered" evidence="1">
    <location>
        <begin position="157"/>
        <end position="178"/>
    </location>
</feature>
<gene>
    <name evidence="2" type="ORF">FHR34_000986</name>
</gene>
<proteinExistence type="predicted"/>
<name>A0A7W7QY82_KITKI</name>
<organism evidence="2 3">
    <name type="scientific">Kitasatospora kifunensis</name>
    <name type="common">Streptomyces kifunensis</name>
    <dbReference type="NCBI Taxonomy" id="58351"/>
    <lineage>
        <taxon>Bacteria</taxon>
        <taxon>Bacillati</taxon>
        <taxon>Actinomycetota</taxon>
        <taxon>Actinomycetes</taxon>
        <taxon>Kitasatosporales</taxon>
        <taxon>Streptomycetaceae</taxon>
        <taxon>Kitasatospora</taxon>
    </lineage>
</organism>
<keyword evidence="3" id="KW-1185">Reference proteome</keyword>
<evidence type="ECO:0000313" key="2">
    <source>
        <dbReference type="EMBL" id="MBB4921993.1"/>
    </source>
</evidence>
<dbReference type="Proteomes" id="UP000540506">
    <property type="component" value="Unassembled WGS sequence"/>
</dbReference>
<comment type="caution">
    <text evidence="2">The sequence shown here is derived from an EMBL/GenBank/DDBJ whole genome shotgun (WGS) entry which is preliminary data.</text>
</comment>
<reference evidence="2 3" key="1">
    <citation type="submission" date="2020-08" db="EMBL/GenBank/DDBJ databases">
        <title>Sequencing the genomes of 1000 actinobacteria strains.</title>
        <authorList>
            <person name="Klenk H.-P."/>
        </authorList>
    </citation>
    <scope>NUCLEOTIDE SEQUENCE [LARGE SCALE GENOMIC DNA]</scope>
    <source>
        <strain evidence="2 3">DSM 41654</strain>
    </source>
</reference>
<dbReference type="AlphaFoldDB" id="A0A7W7QY82"/>
<dbReference type="RefSeq" id="WP_184934242.1">
    <property type="nucleotide sequence ID" value="NZ_JACHJV010000001.1"/>
</dbReference>
<sequence length="178" mass="18490">MSRGSRGLGGRLSVRALVGLGLVAALSNCGQSGTAKPKLTAAQARARNAAVAQEVIASLPVKPQTVQTLATSSSPCLVDPDAQPDGTVQYGTGYNLVGLTVDAQTLAAVRKELEAKHYRFVYASASTLQMHSPDNSTNVTMDRVADSAAPLNFTITSSCVRPDESPTPIPSPTRAEIP</sequence>
<evidence type="ECO:0000313" key="3">
    <source>
        <dbReference type="Proteomes" id="UP000540506"/>
    </source>
</evidence>
<evidence type="ECO:0000256" key="1">
    <source>
        <dbReference type="SAM" id="MobiDB-lite"/>
    </source>
</evidence>